<keyword evidence="4" id="KW-0820">tRNA-binding</keyword>
<feature type="domain" description="DHHA1" evidence="12">
    <location>
        <begin position="5"/>
        <end position="54"/>
    </location>
</feature>
<feature type="non-terminal residue" evidence="13">
    <location>
        <position position="1"/>
    </location>
</feature>
<evidence type="ECO:0000256" key="3">
    <source>
        <dbReference type="ARBA" id="ARBA00017959"/>
    </source>
</evidence>
<dbReference type="HOGENOM" id="CLU_3001115_0_0_9"/>
<keyword evidence="6" id="KW-0547">Nucleotide-binding</keyword>
<dbReference type="GO" id="GO:0006412">
    <property type="term" value="P:translation"/>
    <property type="evidence" value="ECO:0007669"/>
    <property type="project" value="UniProtKB-KW"/>
</dbReference>
<dbReference type="GO" id="GO:0004813">
    <property type="term" value="F:alanine-tRNA ligase activity"/>
    <property type="evidence" value="ECO:0007669"/>
    <property type="project" value="UniProtKB-EC"/>
</dbReference>
<evidence type="ECO:0000256" key="4">
    <source>
        <dbReference type="ARBA" id="ARBA00022555"/>
    </source>
</evidence>
<gene>
    <name evidence="13" type="ORF">NT03LS_1789</name>
</gene>
<sequence>DAIKAGYHAGKLLKEVATRCGGNGGGRPDMAQAGGKNPAELGSALDYVSTWVKEHQA</sequence>
<accession>E3ZQP0</accession>
<evidence type="ECO:0000256" key="11">
    <source>
        <dbReference type="ARBA" id="ARBA00032577"/>
    </source>
</evidence>
<protein>
    <recommendedName>
        <fullName evidence="3">Alanine--tRNA ligase</fullName>
        <ecNumber evidence="2">6.1.1.7</ecNumber>
    </recommendedName>
    <alternativeName>
        <fullName evidence="11">Alanyl-tRNA synthetase</fullName>
    </alternativeName>
</protein>
<evidence type="ECO:0000256" key="2">
    <source>
        <dbReference type="ARBA" id="ARBA00013168"/>
    </source>
</evidence>
<evidence type="ECO:0000256" key="9">
    <source>
        <dbReference type="ARBA" id="ARBA00022917"/>
    </source>
</evidence>
<dbReference type="RefSeq" id="WP_003747790.1">
    <property type="nucleotide sequence ID" value="NZ_CM001051.1"/>
</dbReference>
<organism evidence="13">
    <name type="scientific">Listeria seeligeri FSL N1-067</name>
    <dbReference type="NCBI Taxonomy" id="702453"/>
    <lineage>
        <taxon>Bacteria</taxon>
        <taxon>Bacillati</taxon>
        <taxon>Bacillota</taxon>
        <taxon>Bacilli</taxon>
        <taxon>Bacillales</taxon>
        <taxon>Listeriaceae</taxon>
        <taxon>Listeria</taxon>
    </lineage>
</organism>
<dbReference type="AlphaFoldDB" id="E3ZQP0"/>
<dbReference type="EMBL" id="ADXJ01000674">
    <property type="protein sequence ID" value="EFS00061.1"/>
    <property type="molecule type" value="Genomic_DNA"/>
</dbReference>
<dbReference type="FunFam" id="3.10.310.40:FF:000001">
    <property type="entry name" value="Alanine--tRNA ligase"/>
    <property type="match status" value="1"/>
</dbReference>
<evidence type="ECO:0000256" key="10">
    <source>
        <dbReference type="ARBA" id="ARBA00023146"/>
    </source>
</evidence>
<evidence type="ECO:0000256" key="7">
    <source>
        <dbReference type="ARBA" id="ARBA00022840"/>
    </source>
</evidence>
<evidence type="ECO:0000256" key="5">
    <source>
        <dbReference type="ARBA" id="ARBA00022598"/>
    </source>
</evidence>
<dbReference type="EC" id="6.1.1.7" evidence="2"/>
<dbReference type="GO" id="GO:0000049">
    <property type="term" value="F:tRNA binding"/>
    <property type="evidence" value="ECO:0007669"/>
    <property type="project" value="UniProtKB-KW"/>
</dbReference>
<keyword evidence="10 13" id="KW-0030">Aminoacyl-tRNA synthetase</keyword>
<evidence type="ECO:0000256" key="8">
    <source>
        <dbReference type="ARBA" id="ARBA00022884"/>
    </source>
</evidence>
<dbReference type="InterPro" id="IPR003156">
    <property type="entry name" value="DHHA1_dom"/>
</dbReference>
<evidence type="ECO:0000259" key="12">
    <source>
        <dbReference type="Pfam" id="PF02272"/>
    </source>
</evidence>
<keyword evidence="5" id="KW-0436">Ligase</keyword>
<name>E3ZQP0_LISSE</name>
<dbReference type="Proteomes" id="UP000004302">
    <property type="component" value="Chromosome"/>
</dbReference>
<keyword evidence="8" id="KW-0694">RNA-binding</keyword>
<dbReference type="Pfam" id="PF02272">
    <property type="entry name" value="DHHA1"/>
    <property type="match status" value="1"/>
</dbReference>
<comment type="similarity">
    <text evidence="1">Belongs to the class-II aminoacyl-tRNA synthetase family.</text>
</comment>
<dbReference type="Gene3D" id="3.10.310.40">
    <property type="match status" value="1"/>
</dbReference>
<reference evidence="13" key="1">
    <citation type="journal article" date="2010" name="Microbiol. Resour. Announc.">
        <title>Comparative genomics of the bacterial genus Listeria: Genome evolution is characterized by limited gene acquisition and limited gene loss.</title>
        <authorList>
            <person name="den Bakker H.C."/>
            <person name="Cummings C.A."/>
            <person name="Ferreira V."/>
            <person name="Vatta P."/>
            <person name="Orsi R.H."/>
            <person name="Degoricija L."/>
            <person name="Barker M."/>
            <person name="Petrauskene O."/>
            <person name="Furtado M.R."/>
            <person name="Wiedmann M."/>
        </authorList>
    </citation>
    <scope>NUCLEOTIDE SEQUENCE [LARGE SCALE GENOMIC DNA]</scope>
    <source>
        <strain evidence="13">FSL N1-067</strain>
    </source>
</reference>
<dbReference type="GO" id="GO:0005524">
    <property type="term" value="F:ATP binding"/>
    <property type="evidence" value="ECO:0007669"/>
    <property type="project" value="UniProtKB-KW"/>
</dbReference>
<keyword evidence="9" id="KW-0648">Protein biosynthesis</keyword>
<comment type="caution">
    <text evidence="13">The sequence shown here is derived from an EMBL/GenBank/DDBJ whole genome shotgun (WGS) entry which is preliminary data.</text>
</comment>
<evidence type="ECO:0000256" key="1">
    <source>
        <dbReference type="ARBA" id="ARBA00008226"/>
    </source>
</evidence>
<evidence type="ECO:0000256" key="6">
    <source>
        <dbReference type="ARBA" id="ARBA00022741"/>
    </source>
</evidence>
<proteinExistence type="inferred from homology"/>
<evidence type="ECO:0000313" key="13">
    <source>
        <dbReference type="EMBL" id="EFS00061.1"/>
    </source>
</evidence>
<keyword evidence="7" id="KW-0067">ATP-binding</keyword>